<dbReference type="InterPro" id="IPR038636">
    <property type="entry name" value="Wzi_sf"/>
</dbReference>
<feature type="chain" id="PRO_5016416577" description="Capsule assembly protein Wzi" evidence="1">
    <location>
        <begin position="21"/>
        <end position="535"/>
    </location>
</feature>
<evidence type="ECO:0008006" key="4">
    <source>
        <dbReference type="Google" id="ProtNLM"/>
    </source>
</evidence>
<dbReference type="RefSeq" id="WP_146229887.1">
    <property type="nucleotide sequence ID" value="NZ_QKLU01000009.1"/>
</dbReference>
<organism evidence="2 3">
    <name type="scientific">Pedobacter nutrimenti</name>
    <dbReference type="NCBI Taxonomy" id="1241337"/>
    <lineage>
        <taxon>Bacteria</taxon>
        <taxon>Pseudomonadati</taxon>
        <taxon>Bacteroidota</taxon>
        <taxon>Sphingobacteriia</taxon>
        <taxon>Sphingobacteriales</taxon>
        <taxon>Sphingobacteriaceae</taxon>
        <taxon>Pedobacter</taxon>
    </lineage>
</organism>
<evidence type="ECO:0000313" key="3">
    <source>
        <dbReference type="Proteomes" id="UP000248198"/>
    </source>
</evidence>
<sequence>MRKIFTLFSLSFFMFNAAKAQDTTRNNKAELLPISNEINTKAGKRIYFNGTKKVHTSMLPYFVGDISDSLSKDSLLVGMRYPGQDWQSKNWVYRKVFKEHLVEVNDKDYNFYLDFLPDLQIGRQSGRTIWLNTRGVEIGGRIGKQFSFTSHFYENQAHLPDYLSAFVRQNRVVPGQGYAKTYGNGGFDFAYSGGSLSYTPSKYVNFQLGYDKNFIGDGYRSLLLSDNTFNYPFFKVTATLGSVRYMAMWAQFIDFQDTPFDDETPYPKKYGLFHYLSWNATKRLSVGLFENIMWRPRGFEFSYVNPIMFMRPTEFANGSPDKALIGFNASYKIADRYVVYGQLMINEFTFKEVFSGKGYWANKQGGQLGVKGFDIFKVNGLNAQLEMNRVRPYSYSASDHFKNYGHYGQSLAHPLGANFKEYLGIVSYSYKRFDLRFQLSHATYGLDINGLNYGKDIYKNYTTRIDDYGVYIGHGLKTNLLYADANLAYILNPKNNLRIEVGCTMRNESNSQWTDKQRFFNIGLRSSFRNLYKDF</sequence>
<protein>
    <recommendedName>
        <fullName evidence="4">Capsule assembly protein Wzi</fullName>
    </recommendedName>
</protein>
<name>A0A318UAU3_9SPHI</name>
<gene>
    <name evidence="2" type="ORF">B0O44_109239</name>
</gene>
<accession>A0A318UAU3</accession>
<dbReference type="OrthoDB" id="9808260at2"/>
<dbReference type="Proteomes" id="UP000248198">
    <property type="component" value="Unassembled WGS sequence"/>
</dbReference>
<proteinExistence type="predicted"/>
<keyword evidence="3" id="KW-1185">Reference proteome</keyword>
<feature type="signal peptide" evidence="1">
    <location>
        <begin position="1"/>
        <end position="20"/>
    </location>
</feature>
<keyword evidence="1" id="KW-0732">Signal</keyword>
<evidence type="ECO:0000313" key="2">
    <source>
        <dbReference type="EMBL" id="PYF70142.1"/>
    </source>
</evidence>
<dbReference type="EMBL" id="QKLU01000009">
    <property type="protein sequence ID" value="PYF70142.1"/>
    <property type="molecule type" value="Genomic_DNA"/>
</dbReference>
<dbReference type="Gene3D" id="2.40.160.130">
    <property type="entry name" value="Capsule assembly protein Wzi"/>
    <property type="match status" value="1"/>
</dbReference>
<reference evidence="2 3" key="1">
    <citation type="submission" date="2018-06" db="EMBL/GenBank/DDBJ databases">
        <title>Genomic Encyclopedia of Archaeal and Bacterial Type Strains, Phase II (KMG-II): from individual species to whole genera.</title>
        <authorList>
            <person name="Goeker M."/>
        </authorList>
    </citation>
    <scope>NUCLEOTIDE SEQUENCE [LARGE SCALE GENOMIC DNA]</scope>
    <source>
        <strain evidence="2 3">DSM 27372</strain>
    </source>
</reference>
<evidence type="ECO:0000256" key="1">
    <source>
        <dbReference type="SAM" id="SignalP"/>
    </source>
</evidence>
<comment type="caution">
    <text evidence="2">The sequence shown here is derived from an EMBL/GenBank/DDBJ whole genome shotgun (WGS) entry which is preliminary data.</text>
</comment>
<dbReference type="AlphaFoldDB" id="A0A318UAU3"/>